<evidence type="ECO:0000313" key="2">
    <source>
        <dbReference type="EMBL" id="KAJ1360020.1"/>
    </source>
</evidence>
<feature type="transmembrane region" description="Helical" evidence="1">
    <location>
        <begin position="47"/>
        <end position="68"/>
    </location>
</feature>
<organism evidence="2 3">
    <name type="scientific">Parelaphostrongylus tenuis</name>
    <name type="common">Meningeal worm</name>
    <dbReference type="NCBI Taxonomy" id="148309"/>
    <lineage>
        <taxon>Eukaryota</taxon>
        <taxon>Metazoa</taxon>
        <taxon>Ecdysozoa</taxon>
        <taxon>Nematoda</taxon>
        <taxon>Chromadorea</taxon>
        <taxon>Rhabditida</taxon>
        <taxon>Rhabditina</taxon>
        <taxon>Rhabditomorpha</taxon>
        <taxon>Strongyloidea</taxon>
        <taxon>Metastrongylidae</taxon>
        <taxon>Parelaphostrongylus</taxon>
    </lineage>
</organism>
<dbReference type="GO" id="GO:0005886">
    <property type="term" value="C:plasma membrane"/>
    <property type="evidence" value="ECO:0007669"/>
    <property type="project" value="TreeGrafter"/>
</dbReference>
<keyword evidence="1" id="KW-0472">Membrane</keyword>
<dbReference type="Proteomes" id="UP001196413">
    <property type="component" value="Unassembled WGS sequence"/>
</dbReference>
<dbReference type="PANTHER" id="PTHR10796">
    <property type="entry name" value="PATCHED-RELATED"/>
    <property type="match status" value="1"/>
</dbReference>
<comment type="caution">
    <text evidence="2">The sequence shown here is derived from an EMBL/GenBank/DDBJ whole genome shotgun (WGS) entry which is preliminary data.</text>
</comment>
<gene>
    <name evidence="2" type="primary">PTR-5_2</name>
    <name evidence="2" type="ORF">KIN20_018881</name>
</gene>
<keyword evidence="1" id="KW-0812">Transmembrane</keyword>
<keyword evidence="3" id="KW-1185">Reference proteome</keyword>
<protein>
    <submittedName>
        <fullName evidence="2">MMPL</fullName>
    </submittedName>
</protein>
<keyword evidence="1" id="KW-1133">Transmembrane helix</keyword>
<evidence type="ECO:0000256" key="1">
    <source>
        <dbReference type="SAM" id="Phobius"/>
    </source>
</evidence>
<dbReference type="GO" id="GO:0030659">
    <property type="term" value="C:cytoplasmic vesicle membrane"/>
    <property type="evidence" value="ECO:0007669"/>
    <property type="project" value="TreeGrafter"/>
</dbReference>
<dbReference type="EMBL" id="JAHQIW010003759">
    <property type="protein sequence ID" value="KAJ1360020.1"/>
    <property type="molecule type" value="Genomic_DNA"/>
</dbReference>
<evidence type="ECO:0000313" key="3">
    <source>
        <dbReference type="Proteomes" id="UP001196413"/>
    </source>
</evidence>
<name>A0AAD5MKL7_PARTN</name>
<proteinExistence type="predicted"/>
<dbReference type="AlphaFoldDB" id="A0AAD5MKL7"/>
<dbReference type="SUPFAM" id="SSF82866">
    <property type="entry name" value="Multidrug efflux transporter AcrB transmembrane domain"/>
    <property type="match status" value="1"/>
</dbReference>
<dbReference type="GO" id="GO:0018996">
    <property type="term" value="P:molting cycle, collagen and cuticulin-based cuticle"/>
    <property type="evidence" value="ECO:0007669"/>
    <property type="project" value="TreeGrafter"/>
</dbReference>
<accession>A0AAD5MKL7</accession>
<dbReference type="PANTHER" id="PTHR10796:SF90">
    <property type="entry name" value="SSD DOMAIN-CONTAINING PROTEIN"/>
    <property type="match status" value="1"/>
</dbReference>
<dbReference type="InterPro" id="IPR051697">
    <property type="entry name" value="Patched_domain-protein"/>
</dbReference>
<reference evidence="2" key="1">
    <citation type="submission" date="2021-06" db="EMBL/GenBank/DDBJ databases">
        <title>Parelaphostrongylus tenuis whole genome reference sequence.</title>
        <authorList>
            <person name="Garwood T.J."/>
            <person name="Larsen P.A."/>
            <person name="Fountain-Jones N.M."/>
            <person name="Garbe J.R."/>
            <person name="Macchietto M.G."/>
            <person name="Kania S.A."/>
            <person name="Gerhold R.W."/>
            <person name="Richards J.E."/>
            <person name="Wolf T.M."/>
        </authorList>
    </citation>
    <scope>NUCLEOTIDE SEQUENCE</scope>
    <source>
        <strain evidence="2">MNPRO001-30</strain>
        <tissue evidence="2">Meninges</tissue>
    </source>
</reference>
<sequence length="69" mass="7961">MEKLIHTVYETRDKFAQNGFTTCYYFVTECDDVIGFLSIWNFDVDPVVMATLLMSIGMSVDFIAHVAYH</sequence>
<dbReference type="GO" id="GO:0006897">
    <property type="term" value="P:endocytosis"/>
    <property type="evidence" value="ECO:0007669"/>
    <property type="project" value="TreeGrafter"/>
</dbReference>